<evidence type="ECO:0000256" key="4">
    <source>
        <dbReference type="SAM" id="MobiDB-lite"/>
    </source>
</evidence>
<feature type="compositionally biased region" description="Acidic residues" evidence="4">
    <location>
        <begin position="367"/>
        <end position="379"/>
    </location>
</feature>
<proteinExistence type="inferred from homology"/>
<evidence type="ECO:0000256" key="2">
    <source>
        <dbReference type="ARBA" id="ARBA00023054"/>
    </source>
</evidence>
<feature type="compositionally biased region" description="Low complexity" evidence="4">
    <location>
        <begin position="414"/>
        <end position="423"/>
    </location>
</feature>
<feature type="compositionally biased region" description="Polar residues" evidence="4">
    <location>
        <begin position="488"/>
        <end position="497"/>
    </location>
</feature>
<feature type="region of interest" description="Disordered" evidence="4">
    <location>
        <begin position="288"/>
        <end position="307"/>
    </location>
</feature>
<dbReference type="OrthoDB" id="8819875at2759"/>
<comment type="similarity">
    <text evidence="1">Belongs to the SLAIN motif-containing family.</text>
</comment>
<dbReference type="InterPro" id="IPR026179">
    <property type="entry name" value="Slain"/>
</dbReference>
<evidence type="ECO:0000256" key="3">
    <source>
        <dbReference type="SAM" id="Coils"/>
    </source>
</evidence>
<dbReference type="PANTHER" id="PTHR22406:SF2">
    <property type="entry name" value="SLAIN MOTIF-CONTAINING PROTEIN 1"/>
    <property type="match status" value="1"/>
</dbReference>
<reference evidence="6" key="1">
    <citation type="submission" date="2025-08" db="UniProtKB">
        <authorList>
            <consortium name="RefSeq"/>
        </authorList>
    </citation>
    <scope>IDENTIFICATION</scope>
</reference>
<keyword evidence="5" id="KW-1185">Reference proteome</keyword>
<feature type="coiled-coil region" evidence="3">
    <location>
        <begin position="20"/>
        <end position="54"/>
    </location>
</feature>
<dbReference type="KEGG" id="char:122130843"/>
<dbReference type="GO" id="GO:0031116">
    <property type="term" value="P:positive regulation of microtubule polymerization"/>
    <property type="evidence" value="ECO:0007669"/>
    <property type="project" value="TreeGrafter"/>
</dbReference>
<dbReference type="PANTHER" id="PTHR22406">
    <property type="entry name" value="NASCENT POLYPEPTIDE-ASSOCIATED COMPLEX SUBUNIT ALPHA, MUSCLE-SPECIFIC FORM"/>
    <property type="match status" value="1"/>
</dbReference>
<name>A0A8M1KBZ8_CLUHA</name>
<feature type="region of interest" description="Disordered" evidence="4">
    <location>
        <begin position="468"/>
        <end position="497"/>
    </location>
</feature>
<dbReference type="GeneID" id="122130843"/>
<dbReference type="RefSeq" id="XP_042561576.1">
    <property type="nucleotide sequence ID" value="XM_042705642.1"/>
</dbReference>
<accession>A0A8M1KBZ8</accession>
<sequence>MEAAVLNPQMMTDVNCNNTSMNAELEVKKLQELVRKLEMQNEQLRTRANAVNGRTSPHILSSSPLCLLGNTIASSSYCIPSPPPTLSCPASLGLYNEEPFPYFQPHNPDDVASDADCVSVDCMEPTFFDDLEILNLDSLLPCNQDSEETWLYVSPKTCLWVEGSLTPLQWCRQVLDNPRPEVEAAKRSLCHRLDSVHRWRGVFSSPASPAFPHSRVAGVSPLCTSSPCSSKSCSTPPPSVPASERQASYLLSSSHPSLVLTPPGKDCSPLAERTPTFLYHQAKRSRSLRRTTFSPQSSLDSELSTSELEEDSIALGYKLQDLTDVQVMARLQEESLRQDYATTTSASANRRSASFSFQFGQRAESHLEEEEEDDDDEEYGQLPPPQPRLTRPGTLQRGIPHSHTFTSIRDWRRSTSTPSTPSTPQYPSAFSYQPQPSPLPSYSPEQQGPRPSSVEFDNKLRRSMPNLVRTPSMSSVPLPASHMGSPASIRNSQSFDSSNGLARLQSAIPSPGQLQNRVQSVGNFSASSRQPLKATAYVSPTVKGPTTVTTSTSLQSLNCSGIPLPGKPGSNQAAGRSGLPRPASFIGTISTSRSKIAQPVRSLLTPPKSLSTLSALRDGSWKDGCY</sequence>
<gene>
    <name evidence="6" type="primary">LOC122130843</name>
</gene>
<dbReference type="Proteomes" id="UP000515152">
    <property type="component" value="Unplaced"/>
</dbReference>
<feature type="region of interest" description="Disordered" evidence="4">
    <location>
        <begin position="358"/>
        <end position="456"/>
    </location>
</feature>
<evidence type="ECO:0000313" key="5">
    <source>
        <dbReference type="Proteomes" id="UP000515152"/>
    </source>
</evidence>
<evidence type="ECO:0000313" key="6">
    <source>
        <dbReference type="RefSeq" id="XP_042561576.1"/>
    </source>
</evidence>
<keyword evidence="2 3" id="KW-0175">Coiled coil</keyword>
<dbReference type="GO" id="GO:0031122">
    <property type="term" value="P:cytoplasmic microtubule organization"/>
    <property type="evidence" value="ECO:0007669"/>
    <property type="project" value="TreeGrafter"/>
</dbReference>
<organism evidence="5 6">
    <name type="scientific">Clupea harengus</name>
    <name type="common">Atlantic herring</name>
    <dbReference type="NCBI Taxonomy" id="7950"/>
    <lineage>
        <taxon>Eukaryota</taxon>
        <taxon>Metazoa</taxon>
        <taxon>Chordata</taxon>
        <taxon>Craniata</taxon>
        <taxon>Vertebrata</taxon>
        <taxon>Euteleostomi</taxon>
        <taxon>Actinopterygii</taxon>
        <taxon>Neopterygii</taxon>
        <taxon>Teleostei</taxon>
        <taxon>Clupei</taxon>
        <taxon>Clupeiformes</taxon>
        <taxon>Clupeoidei</taxon>
        <taxon>Clupeidae</taxon>
        <taxon>Clupea</taxon>
    </lineage>
</organism>
<evidence type="ECO:0000256" key="1">
    <source>
        <dbReference type="ARBA" id="ARBA00006652"/>
    </source>
</evidence>
<dbReference type="AlphaFoldDB" id="A0A8M1KBZ8"/>
<dbReference type="GO" id="GO:0035371">
    <property type="term" value="C:microtubule plus-end"/>
    <property type="evidence" value="ECO:0007669"/>
    <property type="project" value="TreeGrafter"/>
</dbReference>
<dbReference type="Pfam" id="PF15301">
    <property type="entry name" value="SLAIN"/>
    <property type="match status" value="1"/>
</dbReference>
<feature type="compositionally biased region" description="Low complexity" evidence="4">
    <location>
        <begin position="297"/>
        <end position="306"/>
    </location>
</feature>
<protein>
    <submittedName>
        <fullName evidence="6">SLAIN motif-containing protein 1-like isoform X1</fullName>
    </submittedName>
</protein>
<dbReference type="GO" id="GO:0007020">
    <property type="term" value="P:microtubule nucleation"/>
    <property type="evidence" value="ECO:0007669"/>
    <property type="project" value="TreeGrafter"/>
</dbReference>